<feature type="region of interest" description="Disordered" evidence="2">
    <location>
        <begin position="713"/>
        <end position="753"/>
    </location>
</feature>
<feature type="compositionally biased region" description="Acidic residues" evidence="2">
    <location>
        <begin position="809"/>
        <end position="825"/>
    </location>
</feature>
<dbReference type="EMBL" id="CP001577">
    <property type="protein sequence ID" value="ACO70207.1"/>
    <property type="molecule type" value="Genomic_DNA"/>
</dbReference>
<dbReference type="InParanoid" id="C1FIP2"/>
<feature type="compositionally biased region" description="Basic and acidic residues" evidence="2">
    <location>
        <begin position="91"/>
        <end position="102"/>
    </location>
</feature>
<accession>C1FIP2</accession>
<feature type="region of interest" description="Disordered" evidence="2">
    <location>
        <begin position="993"/>
        <end position="1058"/>
    </location>
</feature>
<protein>
    <submittedName>
        <fullName evidence="3">Uncharacterized protein</fullName>
    </submittedName>
</protein>
<dbReference type="Proteomes" id="UP000002009">
    <property type="component" value="Chromosome 12"/>
</dbReference>
<dbReference type="eggNOG" id="ENOG502QT8X">
    <property type="taxonomic scope" value="Eukaryota"/>
</dbReference>
<dbReference type="PANTHER" id="PTHR48421">
    <property type="entry name" value="MYCBP-ASSOCIATED PROTEIN"/>
    <property type="match status" value="1"/>
</dbReference>
<dbReference type="OMA" id="RDEMAYV"/>
<proteinExistence type="predicted"/>
<dbReference type="InterPro" id="IPR013783">
    <property type="entry name" value="Ig-like_fold"/>
</dbReference>
<dbReference type="OrthoDB" id="568463at2759"/>
<keyword evidence="4" id="KW-1185">Reference proteome</keyword>
<name>C1FIP2_MICCC</name>
<dbReference type="RefSeq" id="XP_002508949.1">
    <property type="nucleotide sequence ID" value="XM_002508903.1"/>
</dbReference>
<feature type="coiled-coil region" evidence="1">
    <location>
        <begin position="437"/>
        <end position="494"/>
    </location>
</feature>
<dbReference type="PANTHER" id="PTHR48421:SF1">
    <property type="entry name" value="MYCBP-ASSOCIATED PROTEIN"/>
    <property type="match status" value="1"/>
</dbReference>
<sequence length="1058" mass="114807">MEEVHAAPAPPATGGSTAPRRKILVRRPKKARDAPMQTAEAEGVKSLPAHTTGPGSDVETLRSVGAMTRGSTPASSTAGAPTLVPTLKTTKRIDFDALRGGRETSGPGASTGRATPTSTKFGVATAAPPRTPPKPKPASEEAVAPNGPKVSGKTGKRDEWAVLGDVGEYEYMLARKMAEERAKLPPSPEALPDLPSHIADASARLKGGAFDDHYKRAYRVLAERRAEFADAAATLRDGLDAAIAEETVEDRRKVHTGWQLHVKMGEVSHGNALAKWEAQKREWERIKRERAIAFDKRPGDLVMERCDEHRRKLEILGHLDMAVPISEREGGEPWLWKMSLRDNWTRWVNVGNEFSGLYYVRDEMAYVDVEQIRRPQLHGSVERDGASDSVTRGRSVLDSKFMDVRRRKLRRRVHDILPGENGEDIDATGLEIVGEGAVNALDRLASKRITLEELEEQIASDSLETWAEIQKYRSDVAAAEANRAARELAAAQAEEAAREAAMGPHLELESDRVMAQMRWGENTAHATTTMRNTGTTAIWYKWSQVPPKAAELPHASNAGPSTFFMEESTGSLLPGESRVAMWTFKSEKPGVYIDKWILETTPNVRAGRIEPITVRGVYHADDPNSYPRRMLAAEIAHREMRTKVTAAMAKVFDRVKTPDVSKRVATKMSPVPRSGPAPALWNAGNAGRRPRVYYHEESFEAFMDVRRRCIAAEKTLPPEPKEEEEEGGEEGGGAEEAGEDAEGAEEDAAAAEDEPVVELPFEGWDGSVAQVEECIRNLEAAIERKAALDAAAEAAAAEGGGEETAGAGEDADAADAAEVADEDAEAGPPPEEVLASCRASFAEAMRVAILPRSRADLLAAALSEAVTNRLGPVDETFEKARAKYRPPSPPPPEPELDEEGNPIAPPAGEEGEAQEPGAGEEPGAGGGEKKDKDAFDSVWRRKCRKVLTRSIGEMLGAAAEAFERESVAEAEAEVNAELIRRVRDMRVTAAKLETLGEEDGEGDRGSETQPAADLGGEPQSPGRAEWTEYELLRRRKALLGREVDPSGASRAPTPGSRS</sequence>
<evidence type="ECO:0000256" key="2">
    <source>
        <dbReference type="SAM" id="MobiDB-lite"/>
    </source>
</evidence>
<keyword evidence="1" id="KW-0175">Coiled coil</keyword>
<evidence type="ECO:0000313" key="3">
    <source>
        <dbReference type="EMBL" id="ACO70207.1"/>
    </source>
</evidence>
<feature type="region of interest" description="Disordered" evidence="2">
    <location>
        <begin position="864"/>
        <end position="934"/>
    </location>
</feature>
<dbReference type="Gene3D" id="2.60.40.10">
    <property type="entry name" value="Immunoglobulins"/>
    <property type="match status" value="1"/>
</dbReference>
<gene>
    <name evidence="3" type="ORF">MICPUN_63275</name>
</gene>
<feature type="compositionally biased region" description="Polar residues" evidence="2">
    <location>
        <begin position="69"/>
        <end position="79"/>
    </location>
</feature>
<organism evidence="3 4">
    <name type="scientific">Micromonas commoda (strain RCC299 / NOUM17 / CCMP2709)</name>
    <name type="common">Picoplanktonic green alga</name>
    <dbReference type="NCBI Taxonomy" id="296587"/>
    <lineage>
        <taxon>Eukaryota</taxon>
        <taxon>Viridiplantae</taxon>
        <taxon>Chlorophyta</taxon>
        <taxon>Mamiellophyceae</taxon>
        <taxon>Mamiellales</taxon>
        <taxon>Mamiellaceae</taxon>
        <taxon>Micromonas</taxon>
    </lineage>
</organism>
<dbReference type="InterPro" id="IPR032707">
    <property type="entry name" value="MYCBPAP"/>
</dbReference>
<dbReference type="Pfam" id="PF14646">
    <property type="entry name" value="MYCBPAP"/>
    <property type="match status" value="1"/>
</dbReference>
<feature type="region of interest" description="Disordered" evidence="2">
    <location>
        <begin position="1"/>
        <end position="156"/>
    </location>
</feature>
<evidence type="ECO:0000313" key="4">
    <source>
        <dbReference type="Proteomes" id="UP000002009"/>
    </source>
</evidence>
<dbReference type="STRING" id="296587.C1FIP2"/>
<feature type="region of interest" description="Disordered" evidence="2">
    <location>
        <begin position="663"/>
        <end position="682"/>
    </location>
</feature>
<dbReference type="GeneID" id="8248085"/>
<dbReference type="KEGG" id="mis:MICPUN_63275"/>
<reference evidence="3 4" key="1">
    <citation type="journal article" date="2009" name="Science">
        <title>Green evolution and dynamic adaptations revealed by genomes of the marine picoeukaryotes Micromonas.</title>
        <authorList>
            <person name="Worden A.Z."/>
            <person name="Lee J.H."/>
            <person name="Mock T."/>
            <person name="Rouze P."/>
            <person name="Simmons M.P."/>
            <person name="Aerts A.L."/>
            <person name="Allen A.E."/>
            <person name="Cuvelier M.L."/>
            <person name="Derelle E."/>
            <person name="Everett M.V."/>
            <person name="Foulon E."/>
            <person name="Grimwood J."/>
            <person name="Gundlach H."/>
            <person name="Henrissat B."/>
            <person name="Napoli C."/>
            <person name="McDonald S.M."/>
            <person name="Parker M.S."/>
            <person name="Rombauts S."/>
            <person name="Salamov A."/>
            <person name="Von Dassow P."/>
            <person name="Badger J.H."/>
            <person name="Coutinho P.M."/>
            <person name="Demir E."/>
            <person name="Dubchak I."/>
            <person name="Gentemann C."/>
            <person name="Eikrem W."/>
            <person name="Gready J.E."/>
            <person name="John U."/>
            <person name="Lanier W."/>
            <person name="Lindquist E.A."/>
            <person name="Lucas S."/>
            <person name="Mayer K.F."/>
            <person name="Moreau H."/>
            <person name="Not F."/>
            <person name="Otillar R."/>
            <person name="Panaud O."/>
            <person name="Pangilinan J."/>
            <person name="Paulsen I."/>
            <person name="Piegu B."/>
            <person name="Poliakov A."/>
            <person name="Robbens S."/>
            <person name="Schmutz J."/>
            <person name="Toulza E."/>
            <person name="Wyss T."/>
            <person name="Zelensky A."/>
            <person name="Zhou K."/>
            <person name="Armbrust E.V."/>
            <person name="Bhattacharya D."/>
            <person name="Goodenough U.W."/>
            <person name="Van de Peer Y."/>
            <person name="Grigoriev I.V."/>
        </authorList>
    </citation>
    <scope>NUCLEOTIDE SEQUENCE [LARGE SCALE GENOMIC DNA]</scope>
    <source>
        <strain evidence="4">RCC299 / NOUM17</strain>
    </source>
</reference>
<feature type="compositionally biased region" description="Basic residues" evidence="2">
    <location>
        <begin position="19"/>
        <end position="30"/>
    </location>
</feature>
<dbReference type="AlphaFoldDB" id="C1FIP2"/>
<feature type="compositionally biased region" description="Acidic residues" evidence="2">
    <location>
        <begin position="721"/>
        <end position="753"/>
    </location>
</feature>
<evidence type="ECO:0000256" key="1">
    <source>
        <dbReference type="SAM" id="Coils"/>
    </source>
</evidence>
<feature type="region of interest" description="Disordered" evidence="2">
    <location>
        <begin position="795"/>
        <end position="832"/>
    </location>
</feature>